<dbReference type="GO" id="GO:0005886">
    <property type="term" value="C:plasma membrane"/>
    <property type="evidence" value="ECO:0007669"/>
    <property type="project" value="UniProtKB-SubCell"/>
</dbReference>
<dbReference type="Proteomes" id="UP000258927">
    <property type="component" value="Chromosome"/>
</dbReference>
<dbReference type="GO" id="GO:0055085">
    <property type="term" value="P:transmembrane transport"/>
    <property type="evidence" value="ECO:0007669"/>
    <property type="project" value="InterPro"/>
</dbReference>
<dbReference type="SUPFAM" id="SSF161098">
    <property type="entry name" value="MetI-like"/>
    <property type="match status" value="1"/>
</dbReference>
<evidence type="ECO:0000256" key="7">
    <source>
        <dbReference type="RuleBase" id="RU363032"/>
    </source>
</evidence>
<dbReference type="PROSITE" id="PS50928">
    <property type="entry name" value="ABC_TM1"/>
    <property type="match status" value="1"/>
</dbReference>
<dbReference type="EMBL" id="CP021330">
    <property type="protein sequence ID" value="AVX05712.1"/>
    <property type="molecule type" value="Genomic_DNA"/>
</dbReference>
<feature type="transmembrane region" description="Helical" evidence="7">
    <location>
        <begin position="185"/>
        <end position="204"/>
    </location>
</feature>
<evidence type="ECO:0000256" key="6">
    <source>
        <dbReference type="ARBA" id="ARBA00023136"/>
    </source>
</evidence>
<feature type="transmembrane region" description="Helical" evidence="7">
    <location>
        <begin position="293"/>
        <end position="313"/>
    </location>
</feature>
<name>A0A2R4MI80_9HYPH</name>
<evidence type="ECO:0000256" key="2">
    <source>
        <dbReference type="ARBA" id="ARBA00022448"/>
    </source>
</evidence>
<keyword evidence="6 7" id="KW-0472">Membrane</keyword>
<feature type="transmembrane region" description="Helical" evidence="7">
    <location>
        <begin position="25"/>
        <end position="52"/>
    </location>
</feature>
<evidence type="ECO:0000259" key="8">
    <source>
        <dbReference type="PROSITE" id="PS50928"/>
    </source>
</evidence>
<dbReference type="CDD" id="cd06261">
    <property type="entry name" value="TM_PBP2"/>
    <property type="match status" value="1"/>
</dbReference>
<keyword evidence="4 7" id="KW-0812">Transmembrane</keyword>
<reference evidence="9 10" key="1">
    <citation type="submission" date="2017-05" db="EMBL/GenBank/DDBJ databases">
        <title>Genome Analysis of Maritalea myrionectae HL2708#5.</title>
        <authorList>
            <consortium name="Cotde Inc.-PKNU"/>
            <person name="Jang D."/>
            <person name="Oh H.-M."/>
        </authorList>
    </citation>
    <scope>NUCLEOTIDE SEQUENCE [LARGE SCALE GENOMIC DNA]</scope>
    <source>
        <strain evidence="9 10">HL2708#5</strain>
    </source>
</reference>
<evidence type="ECO:0000313" key="10">
    <source>
        <dbReference type="Proteomes" id="UP000258927"/>
    </source>
</evidence>
<dbReference type="STRING" id="1122213.GCA_000423365_00898"/>
<evidence type="ECO:0000256" key="3">
    <source>
        <dbReference type="ARBA" id="ARBA00022475"/>
    </source>
</evidence>
<dbReference type="RefSeq" id="WP_084633974.1">
    <property type="nucleotide sequence ID" value="NZ_CP021330.1"/>
</dbReference>
<proteinExistence type="inferred from homology"/>
<evidence type="ECO:0000256" key="5">
    <source>
        <dbReference type="ARBA" id="ARBA00022989"/>
    </source>
</evidence>
<keyword evidence="2 7" id="KW-0813">Transport</keyword>
<dbReference type="PANTHER" id="PTHR30193">
    <property type="entry name" value="ABC TRANSPORTER PERMEASE PROTEIN"/>
    <property type="match status" value="1"/>
</dbReference>
<comment type="subcellular location">
    <subcellularLocation>
        <location evidence="1 7">Cell membrane</location>
        <topology evidence="1 7">Multi-pass membrane protein</topology>
    </subcellularLocation>
</comment>
<evidence type="ECO:0000313" key="9">
    <source>
        <dbReference type="EMBL" id="AVX05712.1"/>
    </source>
</evidence>
<dbReference type="InterPro" id="IPR035906">
    <property type="entry name" value="MetI-like_sf"/>
</dbReference>
<organism evidence="9 10">
    <name type="scientific">Maritalea myrionectae</name>
    <dbReference type="NCBI Taxonomy" id="454601"/>
    <lineage>
        <taxon>Bacteria</taxon>
        <taxon>Pseudomonadati</taxon>
        <taxon>Pseudomonadota</taxon>
        <taxon>Alphaproteobacteria</taxon>
        <taxon>Hyphomicrobiales</taxon>
        <taxon>Devosiaceae</taxon>
        <taxon>Maritalea</taxon>
    </lineage>
</organism>
<dbReference type="PANTHER" id="PTHR30193:SF37">
    <property type="entry name" value="INNER MEMBRANE ABC TRANSPORTER PERMEASE PROTEIN YCJO"/>
    <property type="match status" value="1"/>
</dbReference>
<keyword evidence="5 7" id="KW-1133">Transmembrane helix</keyword>
<dbReference type="InterPro" id="IPR051393">
    <property type="entry name" value="ABC_transporter_permease"/>
</dbReference>
<dbReference type="Pfam" id="PF00528">
    <property type="entry name" value="BPD_transp_1"/>
    <property type="match status" value="1"/>
</dbReference>
<dbReference type="KEGG" id="mmyr:MXMO3_03206"/>
<comment type="similarity">
    <text evidence="7">Belongs to the binding-protein-dependent transport system permease family.</text>
</comment>
<feature type="transmembrane region" description="Helical" evidence="7">
    <location>
        <begin position="94"/>
        <end position="113"/>
    </location>
</feature>
<sequence length="321" mass="36198">MAQLTKSIKTPFDNAVVRRRQMRKLWLAFLLFPAMAILLTFVFLPMASAIWYSVYEWDGLVRGEFIGLGNFQEVLFDPRNNKFLINAFFNNVKVFIALMVFQNGLALILALFLAREPKGYRFYQIAFFLPVILSTVIIGFQWKLFLNPIFGLVNTLLRNVGLGDWAVPWLGLPETALGAMILVNAWHWVGFPTLVFLAAIHRIPKDLIEAARLDGASEWMIARDIIWPLMAPAVTIIVVLTFIGSFNWFEIPYIMGGLEGSPSYSTDMLGLLFYRTAFGSVSAGNSDFGTGSALAVLIFIFIFTFSTIATRYLTSREVELS</sequence>
<dbReference type="InterPro" id="IPR000515">
    <property type="entry name" value="MetI-like"/>
</dbReference>
<evidence type="ECO:0000256" key="1">
    <source>
        <dbReference type="ARBA" id="ARBA00004651"/>
    </source>
</evidence>
<keyword evidence="3" id="KW-1003">Cell membrane</keyword>
<dbReference type="Gene3D" id="1.10.3720.10">
    <property type="entry name" value="MetI-like"/>
    <property type="match status" value="1"/>
</dbReference>
<evidence type="ECO:0000256" key="4">
    <source>
        <dbReference type="ARBA" id="ARBA00022692"/>
    </source>
</evidence>
<accession>A0A2R4MI80</accession>
<keyword evidence="10" id="KW-1185">Reference proteome</keyword>
<feature type="transmembrane region" description="Helical" evidence="7">
    <location>
        <begin position="225"/>
        <end position="249"/>
    </location>
</feature>
<feature type="transmembrane region" description="Helical" evidence="7">
    <location>
        <begin position="125"/>
        <end position="142"/>
    </location>
</feature>
<protein>
    <submittedName>
        <fullName evidence="9">Putative ABC transporter permease protein YurN</fullName>
    </submittedName>
</protein>
<feature type="domain" description="ABC transmembrane type-1" evidence="8">
    <location>
        <begin position="88"/>
        <end position="309"/>
    </location>
</feature>
<gene>
    <name evidence="9" type="ORF">MXMO3_03206</name>
</gene>
<dbReference type="AlphaFoldDB" id="A0A2R4MI80"/>